<dbReference type="GO" id="GO:0000981">
    <property type="term" value="F:DNA-binding transcription factor activity, RNA polymerase II-specific"/>
    <property type="evidence" value="ECO:0007669"/>
    <property type="project" value="InterPro"/>
</dbReference>
<dbReference type="Pfam" id="PF00172">
    <property type="entry name" value="Zn_clus"/>
    <property type="match status" value="1"/>
</dbReference>
<feature type="domain" description="Zn(2)-C6 fungal-type" evidence="2">
    <location>
        <begin position="10"/>
        <end position="38"/>
    </location>
</feature>
<organism evidence="3 4">
    <name type="scientific">Ampelomyces quisqualis</name>
    <name type="common">Powdery mildew agent</name>
    <dbReference type="NCBI Taxonomy" id="50730"/>
    <lineage>
        <taxon>Eukaryota</taxon>
        <taxon>Fungi</taxon>
        <taxon>Dikarya</taxon>
        <taxon>Ascomycota</taxon>
        <taxon>Pezizomycotina</taxon>
        <taxon>Dothideomycetes</taxon>
        <taxon>Pleosporomycetidae</taxon>
        <taxon>Pleosporales</taxon>
        <taxon>Pleosporineae</taxon>
        <taxon>Phaeosphaeriaceae</taxon>
        <taxon>Ampelomyces</taxon>
    </lineage>
</organism>
<dbReference type="PROSITE" id="PS50048">
    <property type="entry name" value="ZN2_CY6_FUNGAL_2"/>
    <property type="match status" value="1"/>
</dbReference>
<evidence type="ECO:0000313" key="4">
    <source>
        <dbReference type="Proteomes" id="UP000800096"/>
    </source>
</evidence>
<dbReference type="SUPFAM" id="SSF57701">
    <property type="entry name" value="Zn2/Cys6 DNA-binding domain"/>
    <property type="match status" value="1"/>
</dbReference>
<dbReference type="PROSITE" id="PS00463">
    <property type="entry name" value="ZN2_CY6_FUNGAL_1"/>
    <property type="match status" value="1"/>
</dbReference>
<dbReference type="GO" id="GO:0008270">
    <property type="term" value="F:zinc ion binding"/>
    <property type="evidence" value="ECO:0007669"/>
    <property type="project" value="InterPro"/>
</dbReference>
<sequence length="549" mass="61842">MVGVPGRSKGCHTCRRRKKKCNLERPVCGNCTRGKFECGGYERAIIIVQVGREGKGSYQKNTQYAAVPSSKVATQVTSPADIRHRDLNRTALELECIEVLRLVFTPPAPAGNLKVKHPSYMNEWWIQIYRRSPQSDLVRCALLSTSAFIAGHSKQDSSLRNRGVELYSEAVHRLSRALEPSLLAKRGAAYYDLLIAGYALAMYEFIRQETPDITEQRPPAARFRKYYDRAEISWGCRARGHIGGMMSLMGTLDPAAFAQPAHHQLFLQFRQSWLALSLERRRATFLGKTEWLTKPWQGLNKTYYDTMWDTVAPMPAMLEVWDELMVAPVSNDINVQAAMLKRQCYNLEKSFTRWHSELSTTCSSFTKAESENLRELIDMTATEDLPDIILEYGPWHLFAWMMHWAARIILYSITPLIYLRYPPCPTEHIVMVSDSMGSYCLAIARSVKHFLVGAEQVGLMSEMAMRIPVSVVQKALLNPLLRATGDPKLNEAEKILQNVGAAELVSGACGSAESNRGVGSTMVDQDYSQVSQSGVKMLAKCAQWQPTRK</sequence>
<dbReference type="InterPro" id="IPR036864">
    <property type="entry name" value="Zn2-C6_fun-type_DNA-bd_sf"/>
</dbReference>
<reference evidence="3" key="1">
    <citation type="journal article" date="2020" name="Stud. Mycol.">
        <title>101 Dothideomycetes genomes: a test case for predicting lifestyles and emergence of pathogens.</title>
        <authorList>
            <person name="Haridas S."/>
            <person name="Albert R."/>
            <person name="Binder M."/>
            <person name="Bloem J."/>
            <person name="Labutti K."/>
            <person name="Salamov A."/>
            <person name="Andreopoulos B."/>
            <person name="Baker S."/>
            <person name="Barry K."/>
            <person name="Bills G."/>
            <person name="Bluhm B."/>
            <person name="Cannon C."/>
            <person name="Castanera R."/>
            <person name="Culley D."/>
            <person name="Daum C."/>
            <person name="Ezra D."/>
            <person name="Gonzalez J."/>
            <person name="Henrissat B."/>
            <person name="Kuo A."/>
            <person name="Liang C."/>
            <person name="Lipzen A."/>
            <person name="Lutzoni F."/>
            <person name="Magnuson J."/>
            <person name="Mondo S."/>
            <person name="Nolan M."/>
            <person name="Ohm R."/>
            <person name="Pangilinan J."/>
            <person name="Park H.-J."/>
            <person name="Ramirez L."/>
            <person name="Alfaro M."/>
            <person name="Sun H."/>
            <person name="Tritt A."/>
            <person name="Yoshinaga Y."/>
            <person name="Zwiers L.-H."/>
            <person name="Turgeon B."/>
            <person name="Goodwin S."/>
            <person name="Spatafora J."/>
            <person name="Crous P."/>
            <person name="Grigoriev I."/>
        </authorList>
    </citation>
    <scope>NUCLEOTIDE SEQUENCE</scope>
    <source>
        <strain evidence="3">HMLAC05119</strain>
    </source>
</reference>
<keyword evidence="4" id="KW-1185">Reference proteome</keyword>
<dbReference type="EMBL" id="ML979133">
    <property type="protein sequence ID" value="KAF1919037.1"/>
    <property type="molecule type" value="Genomic_DNA"/>
</dbReference>
<dbReference type="Proteomes" id="UP000800096">
    <property type="component" value="Unassembled WGS sequence"/>
</dbReference>
<name>A0A6A5QYW6_AMPQU</name>
<dbReference type="AlphaFoldDB" id="A0A6A5QYW6"/>
<dbReference type="OrthoDB" id="3525185at2759"/>
<dbReference type="Gene3D" id="4.10.240.10">
    <property type="entry name" value="Zn(2)-C6 fungal-type DNA-binding domain"/>
    <property type="match status" value="1"/>
</dbReference>
<accession>A0A6A5QYW6</accession>
<dbReference type="PANTHER" id="PTHR38111">
    <property type="entry name" value="ZN(2)-C6 FUNGAL-TYPE DOMAIN-CONTAINING PROTEIN-RELATED"/>
    <property type="match status" value="1"/>
</dbReference>
<proteinExistence type="predicted"/>
<dbReference type="PANTHER" id="PTHR38111:SF11">
    <property type="entry name" value="TRANSCRIPTION FACTOR DOMAIN-CONTAINING PROTEIN-RELATED"/>
    <property type="match status" value="1"/>
</dbReference>
<dbReference type="InterPro" id="IPR001138">
    <property type="entry name" value="Zn2Cys6_DnaBD"/>
</dbReference>
<keyword evidence="1" id="KW-0539">Nucleus</keyword>
<protein>
    <recommendedName>
        <fullName evidence="2">Zn(2)-C6 fungal-type domain-containing protein</fullName>
    </recommendedName>
</protein>
<evidence type="ECO:0000313" key="3">
    <source>
        <dbReference type="EMBL" id="KAF1919037.1"/>
    </source>
</evidence>
<dbReference type="CDD" id="cd00067">
    <property type="entry name" value="GAL4"/>
    <property type="match status" value="1"/>
</dbReference>
<evidence type="ECO:0000259" key="2">
    <source>
        <dbReference type="PROSITE" id="PS50048"/>
    </source>
</evidence>
<dbReference type="SMART" id="SM00066">
    <property type="entry name" value="GAL4"/>
    <property type="match status" value="1"/>
</dbReference>
<evidence type="ECO:0000256" key="1">
    <source>
        <dbReference type="ARBA" id="ARBA00023242"/>
    </source>
</evidence>
<dbReference type="InterPro" id="IPR053178">
    <property type="entry name" value="Osmoadaptation_assoc"/>
</dbReference>
<gene>
    <name evidence="3" type="ORF">BDU57DRAFT_536062</name>
</gene>